<dbReference type="InterPro" id="IPR002110">
    <property type="entry name" value="Ankyrin_rpt"/>
</dbReference>
<dbReference type="SMART" id="SM00248">
    <property type="entry name" value="ANK"/>
    <property type="match status" value="5"/>
</dbReference>
<dbReference type="Pfam" id="PF12796">
    <property type="entry name" value="Ank_2"/>
    <property type="match status" value="2"/>
</dbReference>
<accession>A0ABP0WZA8</accession>
<dbReference type="EMBL" id="OZ020098">
    <property type="protein sequence ID" value="CAK9271003.1"/>
    <property type="molecule type" value="Genomic_DNA"/>
</dbReference>
<evidence type="ECO:0000313" key="1">
    <source>
        <dbReference type="EMBL" id="CAK9271003.1"/>
    </source>
</evidence>
<dbReference type="PROSITE" id="PS50297">
    <property type="entry name" value="ANK_REP_REGION"/>
    <property type="match status" value="1"/>
</dbReference>
<dbReference type="PANTHER" id="PTHR24124">
    <property type="entry name" value="ANKYRIN REPEAT FAMILY A"/>
    <property type="match status" value="1"/>
</dbReference>
<reference evidence="1" key="1">
    <citation type="submission" date="2024-02" db="EMBL/GenBank/DDBJ databases">
        <authorList>
            <consortium name="ELIXIR-Norway"/>
            <consortium name="Elixir Norway"/>
        </authorList>
    </citation>
    <scope>NUCLEOTIDE SEQUENCE</scope>
</reference>
<protein>
    <submittedName>
        <fullName evidence="1">Uncharacterized protein</fullName>
    </submittedName>
</protein>
<sequence>MDSPTPGNATADPVLIASKKSKDRTDLVDSDDSVKKGVLRWKHGRTPNGEKDNVITLMGIARDGPCKDFMTAWGQFTDNSVKSTYVNLNRAVALIGVDFESQREALEKLAEVGEGDVDKILTDILSMQKSDKDGDWRTENIGEDSRVGKGEEHLPVTWEACSVIYPGRTALHVAAANGQVDIVNAICDMSLSMLDFQAKDVFGYTALHLACYPRSENNSANTLEVITRLLENVDPNVVAKEKGFYFTALHLAVKTKSKHIVDMFLDWNPNPRGLNSGKVLDVGAKSSSGLTALHLAVKEAVAVKEALENLKKVKIEGKEDKLKNLKVERANFVLMIVAIIRFMNNNSPEAINKSDNTKSTPLHTCVEARDHELVEILLEGGDKIDPELLDSKRRTALEIAVQQFDYPMVQKVQSYLERAGIVGNHKAYADSATAILVGAALIVTVTFAAWVQVPTNDSTLFWVFISFSFYFAIAAFIAAAGAAIPSKGSTLGLLRRAVLLSAFCLAISLASAVAAFANAGFLIVPSGIEHQRKVIATTVIGGLVCLFCLLSFVRKILRASGLFFLWLDYSAQQQFHSHISLPLAALVKTMLGEQRATGIKGNIKGWYTRHVTNFFEDQEDQPGHEGSTSSRDGSKSTTDGSTSTSGQKNSSLGNTESGVPRSLEIC</sequence>
<gene>
    <name evidence="1" type="ORF">CSSPJE1EN1_LOCUS16481</name>
</gene>
<dbReference type="Pfam" id="PF00023">
    <property type="entry name" value="Ank"/>
    <property type="match status" value="1"/>
</dbReference>
<organism evidence="1 2">
    <name type="scientific">Sphagnum jensenii</name>
    <dbReference type="NCBI Taxonomy" id="128206"/>
    <lineage>
        <taxon>Eukaryota</taxon>
        <taxon>Viridiplantae</taxon>
        <taxon>Streptophyta</taxon>
        <taxon>Embryophyta</taxon>
        <taxon>Bryophyta</taxon>
        <taxon>Sphagnophytina</taxon>
        <taxon>Sphagnopsida</taxon>
        <taxon>Sphagnales</taxon>
        <taxon>Sphagnaceae</taxon>
        <taxon>Sphagnum</taxon>
    </lineage>
</organism>
<dbReference type="PRINTS" id="PR01415">
    <property type="entry name" value="ANKYRIN"/>
</dbReference>
<dbReference type="PROSITE" id="PS50088">
    <property type="entry name" value="ANK_REPEAT"/>
    <property type="match status" value="1"/>
</dbReference>
<dbReference type="Proteomes" id="UP001497444">
    <property type="component" value="Chromosome 3"/>
</dbReference>
<dbReference type="InterPro" id="IPR036770">
    <property type="entry name" value="Ankyrin_rpt-contain_sf"/>
</dbReference>
<dbReference type="SUPFAM" id="SSF48403">
    <property type="entry name" value="Ankyrin repeat"/>
    <property type="match status" value="1"/>
</dbReference>
<dbReference type="PANTHER" id="PTHR24124:SF14">
    <property type="entry name" value="CHROMOSOME UNDETERMINED SCAFFOLD_25, WHOLE GENOME SHOTGUN SEQUENCE"/>
    <property type="match status" value="1"/>
</dbReference>
<name>A0ABP0WZA8_9BRYO</name>
<evidence type="ECO:0000313" key="2">
    <source>
        <dbReference type="Proteomes" id="UP001497444"/>
    </source>
</evidence>
<proteinExistence type="predicted"/>
<dbReference type="Gene3D" id="1.25.40.20">
    <property type="entry name" value="Ankyrin repeat-containing domain"/>
    <property type="match status" value="2"/>
</dbReference>
<keyword evidence="2" id="KW-1185">Reference proteome</keyword>